<dbReference type="SMART" id="SM00490">
    <property type="entry name" value="HELICc"/>
    <property type="match status" value="1"/>
</dbReference>
<dbReference type="Pfam" id="PF00270">
    <property type="entry name" value="DEAD"/>
    <property type="match status" value="1"/>
</dbReference>
<keyword evidence="8" id="KW-1185">Reference proteome</keyword>
<dbReference type="InterPro" id="IPR005580">
    <property type="entry name" value="DbpA/CsdA_RNA-bd_dom"/>
</dbReference>
<reference evidence="7 8" key="1">
    <citation type="submission" date="2020-09" db="EMBL/GenBank/DDBJ databases">
        <title>Echinicola sp. CAU 1574 isolated from sand of Sido Beach.</title>
        <authorList>
            <person name="Kim W."/>
        </authorList>
    </citation>
    <scope>NUCLEOTIDE SEQUENCE [LARGE SCALE GENOMIC DNA]</scope>
    <source>
        <strain evidence="7 8">CAU 1574</strain>
    </source>
</reference>
<gene>
    <name evidence="7" type="ORF">IFO69_13100</name>
</gene>
<dbReference type="RefSeq" id="WP_192010574.1">
    <property type="nucleotide sequence ID" value="NZ_JACYTQ010000004.1"/>
</dbReference>
<dbReference type="InterPro" id="IPR011545">
    <property type="entry name" value="DEAD/DEAH_box_helicase_dom"/>
</dbReference>
<dbReference type="InterPro" id="IPR044742">
    <property type="entry name" value="DEAD/DEAH_RhlB"/>
</dbReference>
<dbReference type="InterPro" id="IPR014001">
    <property type="entry name" value="Helicase_ATP-bd"/>
</dbReference>
<evidence type="ECO:0000256" key="4">
    <source>
        <dbReference type="ARBA" id="ARBA00022840"/>
    </source>
</evidence>
<name>A0ABR9ALM4_9BACT</name>
<dbReference type="CDD" id="cd18787">
    <property type="entry name" value="SF2_C_DEAD"/>
    <property type="match status" value="1"/>
</dbReference>
<dbReference type="CDD" id="cd00268">
    <property type="entry name" value="DEADc"/>
    <property type="match status" value="1"/>
</dbReference>
<dbReference type="Pfam" id="PF00271">
    <property type="entry name" value="Helicase_C"/>
    <property type="match status" value="1"/>
</dbReference>
<dbReference type="InterPro" id="IPR027417">
    <property type="entry name" value="P-loop_NTPase"/>
</dbReference>
<feature type="domain" description="Helicase ATP-binding" evidence="5">
    <location>
        <begin position="28"/>
        <end position="195"/>
    </location>
</feature>
<evidence type="ECO:0000313" key="7">
    <source>
        <dbReference type="EMBL" id="MBD8489687.1"/>
    </source>
</evidence>
<dbReference type="Proteomes" id="UP000647133">
    <property type="component" value="Unassembled WGS sequence"/>
</dbReference>
<proteinExistence type="predicted"/>
<dbReference type="InterPro" id="IPR001650">
    <property type="entry name" value="Helicase_C-like"/>
</dbReference>
<keyword evidence="1" id="KW-0547">Nucleotide-binding</keyword>
<dbReference type="GO" id="GO:0004386">
    <property type="term" value="F:helicase activity"/>
    <property type="evidence" value="ECO:0007669"/>
    <property type="project" value="UniProtKB-KW"/>
</dbReference>
<evidence type="ECO:0000259" key="6">
    <source>
        <dbReference type="PROSITE" id="PS51194"/>
    </source>
</evidence>
<dbReference type="PANTHER" id="PTHR24031">
    <property type="entry name" value="RNA HELICASE"/>
    <property type="match status" value="1"/>
</dbReference>
<evidence type="ECO:0000256" key="1">
    <source>
        <dbReference type="ARBA" id="ARBA00022741"/>
    </source>
</evidence>
<dbReference type="Pfam" id="PF03880">
    <property type="entry name" value="DbpA"/>
    <property type="match status" value="1"/>
</dbReference>
<evidence type="ECO:0000256" key="2">
    <source>
        <dbReference type="ARBA" id="ARBA00022801"/>
    </source>
</evidence>
<dbReference type="SMART" id="SM00487">
    <property type="entry name" value="DEXDc"/>
    <property type="match status" value="1"/>
</dbReference>
<evidence type="ECO:0000313" key="8">
    <source>
        <dbReference type="Proteomes" id="UP000647133"/>
    </source>
</evidence>
<evidence type="ECO:0000256" key="3">
    <source>
        <dbReference type="ARBA" id="ARBA00022806"/>
    </source>
</evidence>
<keyword evidence="2" id="KW-0378">Hydrolase</keyword>
<dbReference type="Gene3D" id="3.30.70.330">
    <property type="match status" value="1"/>
</dbReference>
<keyword evidence="3 7" id="KW-0347">Helicase</keyword>
<evidence type="ECO:0000259" key="5">
    <source>
        <dbReference type="PROSITE" id="PS51192"/>
    </source>
</evidence>
<organism evidence="7 8">
    <name type="scientific">Echinicola arenosa</name>
    <dbReference type="NCBI Taxonomy" id="2774144"/>
    <lineage>
        <taxon>Bacteria</taxon>
        <taxon>Pseudomonadati</taxon>
        <taxon>Bacteroidota</taxon>
        <taxon>Cytophagia</taxon>
        <taxon>Cytophagales</taxon>
        <taxon>Cyclobacteriaceae</taxon>
        <taxon>Echinicola</taxon>
    </lineage>
</organism>
<comment type="caution">
    <text evidence="7">The sequence shown here is derived from an EMBL/GenBank/DDBJ whole genome shotgun (WGS) entry which is preliminary data.</text>
</comment>
<protein>
    <submittedName>
        <fullName evidence="7">DEAD/DEAH box helicase</fullName>
    </submittedName>
</protein>
<accession>A0ABR9ALM4</accession>
<dbReference type="PROSITE" id="PS51194">
    <property type="entry name" value="HELICASE_CTER"/>
    <property type="match status" value="1"/>
</dbReference>
<sequence>MTLLSINQKAILSSLGFDALNEMQEATVAASSKHSKIKLLAPTGSGKTVAYLMSILPKLEEKEGVQALILAPTRELVLQIESVLKQMKLPVKVNACYGGHLFSIERKNFSVPPTILVGTPGRIKDHLERGTFDPKGISQLVFDEFDKALELGFTGQMRYITSQLFNVKDKILVSATDGIEIPYFLDFDDHYTVEAEGEGKPSIQIKKLVTPKGEKLEGLLSLIQNLKAGQNVIVFANHRDACDRIGEFLDQHQIIFSLFRGGLEQDERESQLTKFRNGSAQVLIATDIASRGIDIPALDYVVHFQIPSQETTFLHRNGRTARMKASGTSVLIMSETDYLPPYLTHQPETLLLHEGEKNIEPPFATLHINKGKKHKVNKIDLVGFFLQFDFMDKEDLGLIEVKDFFSYVAIKRGKYQQAIDASKSHKIKRKSIKVSLAK</sequence>
<dbReference type="EMBL" id="JACYTQ010000004">
    <property type="protein sequence ID" value="MBD8489687.1"/>
    <property type="molecule type" value="Genomic_DNA"/>
</dbReference>
<feature type="domain" description="Helicase C-terminal" evidence="6">
    <location>
        <begin position="215"/>
        <end position="367"/>
    </location>
</feature>
<keyword evidence="4" id="KW-0067">ATP-binding</keyword>
<dbReference type="InterPro" id="IPR012677">
    <property type="entry name" value="Nucleotide-bd_a/b_plait_sf"/>
</dbReference>
<dbReference type="Gene3D" id="3.40.50.300">
    <property type="entry name" value="P-loop containing nucleotide triphosphate hydrolases"/>
    <property type="match status" value="2"/>
</dbReference>
<dbReference type="PROSITE" id="PS51192">
    <property type="entry name" value="HELICASE_ATP_BIND_1"/>
    <property type="match status" value="1"/>
</dbReference>
<dbReference type="SUPFAM" id="SSF52540">
    <property type="entry name" value="P-loop containing nucleoside triphosphate hydrolases"/>
    <property type="match status" value="1"/>
</dbReference>